<dbReference type="PANTHER" id="PTHR21666">
    <property type="entry name" value="PEPTIDASE-RELATED"/>
    <property type="match status" value="1"/>
</dbReference>
<gene>
    <name evidence="3" type="ORF">HBA54_16825</name>
</gene>
<feature type="signal peptide" evidence="1">
    <location>
        <begin position="1"/>
        <end position="27"/>
    </location>
</feature>
<evidence type="ECO:0000313" key="4">
    <source>
        <dbReference type="Proteomes" id="UP000761264"/>
    </source>
</evidence>
<accession>A0A967K872</accession>
<evidence type="ECO:0000259" key="2">
    <source>
        <dbReference type="Pfam" id="PF01551"/>
    </source>
</evidence>
<comment type="caution">
    <text evidence="3">The sequence shown here is derived from an EMBL/GenBank/DDBJ whole genome shotgun (WGS) entry which is preliminary data.</text>
</comment>
<dbReference type="InterPro" id="IPR050570">
    <property type="entry name" value="Cell_wall_metabolism_enzyme"/>
</dbReference>
<sequence length="344" mass="37243">MRRAIPNLLFGTVLGAWAAFATGTAQAQPLSPPGGGFDLPVDCVMGAVCNIQNYIDHDPGEGWKDHACGPLSYDGHRGVDFRVPTQIEMRAGVAVIAAAGGKVLFAYDGQPDILMQDSGPGKTREERNGNWVAIGHGDGWVTTYAHLRKGTVAVKKGDIVKRGDKLGLIGLSGNSDFPHVHFAVTHRNKLLDPFIGLEPAANCGETSQNLWSEAAQAQIPYRAGGLLSAGFLDRQADHREVMEGVEAPGEISAKAPVLVFWVGAWGIRKGDMESTVILGPDGRKFVGAERIVERNRATLSRFVGKRLRNESWPKGTYRGIYRVERKVGDTTYPVIDVVREVVVH</sequence>
<dbReference type="AlphaFoldDB" id="A0A967K872"/>
<evidence type="ECO:0000256" key="1">
    <source>
        <dbReference type="SAM" id="SignalP"/>
    </source>
</evidence>
<dbReference type="CDD" id="cd12797">
    <property type="entry name" value="M23_peptidase"/>
    <property type="match status" value="1"/>
</dbReference>
<dbReference type="InterPro" id="IPR011055">
    <property type="entry name" value="Dup_hybrid_motif"/>
</dbReference>
<name>A0A967K872_9PROT</name>
<protein>
    <submittedName>
        <fullName evidence="3">M23 family metallopeptidase</fullName>
    </submittedName>
</protein>
<keyword evidence="4" id="KW-1185">Reference proteome</keyword>
<dbReference type="Pfam" id="PF01551">
    <property type="entry name" value="Peptidase_M23"/>
    <property type="match status" value="1"/>
</dbReference>
<reference evidence="3" key="1">
    <citation type="submission" date="2020-03" db="EMBL/GenBank/DDBJ databases">
        <title>Genome of Pelagibius litoralis DSM 21314T.</title>
        <authorList>
            <person name="Wang G."/>
        </authorList>
    </citation>
    <scope>NUCLEOTIDE SEQUENCE</scope>
    <source>
        <strain evidence="3">DSM 21314</strain>
    </source>
</reference>
<dbReference type="Proteomes" id="UP000761264">
    <property type="component" value="Unassembled WGS sequence"/>
</dbReference>
<keyword evidence="1" id="KW-0732">Signal</keyword>
<organism evidence="3 4">
    <name type="scientific">Pelagibius litoralis</name>
    <dbReference type="NCBI Taxonomy" id="374515"/>
    <lineage>
        <taxon>Bacteria</taxon>
        <taxon>Pseudomonadati</taxon>
        <taxon>Pseudomonadota</taxon>
        <taxon>Alphaproteobacteria</taxon>
        <taxon>Rhodospirillales</taxon>
        <taxon>Rhodovibrionaceae</taxon>
        <taxon>Pelagibius</taxon>
    </lineage>
</organism>
<feature type="chain" id="PRO_5036729358" evidence="1">
    <location>
        <begin position="28"/>
        <end position="344"/>
    </location>
</feature>
<proteinExistence type="predicted"/>
<dbReference type="PANTHER" id="PTHR21666:SF270">
    <property type="entry name" value="MUREIN HYDROLASE ACTIVATOR ENVC"/>
    <property type="match status" value="1"/>
</dbReference>
<feature type="domain" description="M23ase beta-sheet core" evidence="2">
    <location>
        <begin position="76"/>
        <end position="193"/>
    </location>
</feature>
<dbReference type="InterPro" id="IPR016047">
    <property type="entry name" value="M23ase_b-sheet_dom"/>
</dbReference>
<dbReference type="SUPFAM" id="SSF51261">
    <property type="entry name" value="Duplicated hybrid motif"/>
    <property type="match status" value="1"/>
</dbReference>
<dbReference type="Gene3D" id="2.70.70.10">
    <property type="entry name" value="Glucose Permease (Domain IIA)"/>
    <property type="match status" value="1"/>
</dbReference>
<dbReference type="RefSeq" id="WP_167226708.1">
    <property type="nucleotide sequence ID" value="NZ_JAAQPH010000013.1"/>
</dbReference>
<evidence type="ECO:0000313" key="3">
    <source>
        <dbReference type="EMBL" id="NIA70273.1"/>
    </source>
</evidence>
<dbReference type="EMBL" id="JAAQPH010000013">
    <property type="protein sequence ID" value="NIA70273.1"/>
    <property type="molecule type" value="Genomic_DNA"/>
</dbReference>
<dbReference type="GO" id="GO:0004222">
    <property type="term" value="F:metalloendopeptidase activity"/>
    <property type="evidence" value="ECO:0007669"/>
    <property type="project" value="TreeGrafter"/>
</dbReference>